<dbReference type="InterPro" id="IPR027417">
    <property type="entry name" value="P-loop_NTPase"/>
</dbReference>
<dbReference type="PANTHER" id="PTHR10039:SF10">
    <property type="entry name" value="NACHT DOMAIN-CONTAINING PROTEIN"/>
    <property type="match status" value="1"/>
</dbReference>
<dbReference type="eggNOG" id="ENOG502SMX5">
    <property type="taxonomic scope" value="Eukaryota"/>
</dbReference>
<dbReference type="Proteomes" id="UP000015100">
    <property type="component" value="Unassembled WGS sequence"/>
</dbReference>
<evidence type="ECO:0000313" key="5">
    <source>
        <dbReference type="Proteomes" id="UP000015100"/>
    </source>
</evidence>
<dbReference type="InterPro" id="IPR056884">
    <property type="entry name" value="NPHP3-like_N"/>
</dbReference>
<sequence length="1084" mass="124062">MATVGPAAFSTGKTQLQDAIFSFCSSIPASERSKLPTNPEPNDVLDFVTRANYLGSKRNSRKFGDRIRPFLTAVHQFSGTVDVMVQSNPEIASLVWGSVKFLMTILMAHNKYFEDATSILQRIGRYCPLVEEFRMLLPEPKLEDVICEFYAIIINFCESLVSVLLTKSWKSYVKATLGSLKEDFQDFEKIEKYGSYVDLYIRLASKRAHYRERQADAQFRNRVMDYTSTDIIQSNRSADWRIQQDQRQKEHDHYSMYFRHLGKVQSGTGQWILSLESFTKWENDPSSSPILWCRGIPGAGKSVLTSTVTKYLTSKYPESSAFFFCDFHQKSSLQWETLVRSLIRQLVSSDKNDKILERFENPISQHELRKIFRDIVESTTPCYLILDAIDECDDADKFKVLGLLEELIEITHFKVEHIHPDIESYIERELQERIRIQLLTVTNQMLEETKAALASKAEGMFLYVTFQLDEICTAITEDALRICLEDLPRGLPETYDRILEKISQSRDINTAKKVFGWVAVALTPLSLGELAEATAFNFGDTSYNQGRFPTDDINLILNCGNLLRVEYVDDNDSIHFAHSTVLQHLRKRRAVVDEDANQVAARICVTYLGFSDFERQVAIAPESAHLPEPKNLIPIFATQDNSTTTAAIYNLAKIHKLRNFRDPTLTTKPIDIASVIENLPSSQHSRLKALQRSYQFLNYARLNWLRHCSFTTKGDPTWPLFSKLVLEKILPFPHQPWAQGVPNPDDKDLPHKRAIMWAVLHDYTPILRLIFEVGTSIPDRFREKYLRCDVTTGTIRSERLITRPNSEERDGMFDFNYRTGIRTTVDSRENAISILKRTVLGAALDSSEEVSKIIASIHPGYTFHASFTLQSIRIMTFLSKLVDLKNLEPYQAFKWDGGVIGAAIFRISERIENSRSSTVSCDNPDGETIAEVEIMDFLLKIVDQKRLNQIKYYIPYEVSLNGLDKDKDPNYRGPLEWALDLKLPRISGLLAIHGAIVPISSLPQAVFIDAVAVVEEYAKANKPITSDQREFLLSIRPDENNFHFEKRGEAYVRLRIYISLLRKDPNLYRGLNINRYLYGTAVSG</sequence>
<feature type="domain" description="DUF7708" evidence="2">
    <location>
        <begin position="69"/>
        <end position="195"/>
    </location>
</feature>
<reference evidence="5" key="2">
    <citation type="submission" date="2013-04" db="EMBL/GenBank/DDBJ databases">
        <title>Genomic mechanisms accounting for the adaptation to parasitism in nematode-trapping fungi.</title>
        <authorList>
            <person name="Ahren D.G."/>
        </authorList>
    </citation>
    <scope>NUCLEOTIDE SEQUENCE [LARGE SCALE GENOMIC DNA]</scope>
    <source>
        <strain evidence="5">CBS 200.50</strain>
    </source>
</reference>
<dbReference type="OrthoDB" id="4062651at2759"/>
<proteinExistence type="predicted"/>
<keyword evidence="5" id="KW-1185">Reference proteome</keyword>
<dbReference type="InterPro" id="IPR056125">
    <property type="entry name" value="DUF7708"/>
</dbReference>
<organism evidence="4 5">
    <name type="scientific">Dactylellina haptotyla (strain CBS 200.50)</name>
    <name type="common">Nematode-trapping fungus</name>
    <name type="synonym">Monacrosporium haptotylum</name>
    <dbReference type="NCBI Taxonomy" id="1284197"/>
    <lineage>
        <taxon>Eukaryota</taxon>
        <taxon>Fungi</taxon>
        <taxon>Dikarya</taxon>
        <taxon>Ascomycota</taxon>
        <taxon>Pezizomycotina</taxon>
        <taxon>Orbiliomycetes</taxon>
        <taxon>Orbiliales</taxon>
        <taxon>Orbiliaceae</taxon>
        <taxon>Dactylellina</taxon>
    </lineage>
</organism>
<dbReference type="Gene3D" id="3.40.50.300">
    <property type="entry name" value="P-loop containing nucleotide triphosphate hydrolases"/>
    <property type="match status" value="1"/>
</dbReference>
<feature type="domain" description="Nephrocystin 3-like N-terminal" evidence="3">
    <location>
        <begin position="267"/>
        <end position="414"/>
    </location>
</feature>
<evidence type="ECO:0000313" key="4">
    <source>
        <dbReference type="EMBL" id="EPS37078.1"/>
    </source>
</evidence>
<gene>
    <name evidence="4" type="ORF">H072_9294</name>
</gene>
<dbReference type="Pfam" id="PF24883">
    <property type="entry name" value="NPHP3_N"/>
    <property type="match status" value="1"/>
</dbReference>
<evidence type="ECO:0000259" key="2">
    <source>
        <dbReference type="Pfam" id="PF24809"/>
    </source>
</evidence>
<dbReference type="EMBL" id="AQGS01000759">
    <property type="protein sequence ID" value="EPS37078.1"/>
    <property type="molecule type" value="Genomic_DNA"/>
</dbReference>
<keyword evidence="1" id="KW-0677">Repeat</keyword>
<dbReference type="Pfam" id="PF24809">
    <property type="entry name" value="DUF7708"/>
    <property type="match status" value="1"/>
</dbReference>
<dbReference type="HOGENOM" id="CLU_285605_0_0_1"/>
<evidence type="ECO:0000259" key="3">
    <source>
        <dbReference type="Pfam" id="PF24883"/>
    </source>
</evidence>
<dbReference type="SUPFAM" id="SSF52540">
    <property type="entry name" value="P-loop containing nucleoside triphosphate hydrolases"/>
    <property type="match status" value="1"/>
</dbReference>
<dbReference type="AlphaFoldDB" id="S8BCZ0"/>
<reference evidence="4 5" key="1">
    <citation type="journal article" date="2013" name="PLoS Genet.">
        <title>Genomic mechanisms accounting for the adaptation to parasitism in nematode-trapping fungi.</title>
        <authorList>
            <person name="Meerupati T."/>
            <person name="Andersson K.M."/>
            <person name="Friman E."/>
            <person name="Kumar D."/>
            <person name="Tunlid A."/>
            <person name="Ahren D."/>
        </authorList>
    </citation>
    <scope>NUCLEOTIDE SEQUENCE [LARGE SCALE GENOMIC DNA]</scope>
    <source>
        <strain evidence="4 5">CBS 200.50</strain>
    </source>
</reference>
<accession>S8BCZ0</accession>
<name>S8BCZ0_DACHA</name>
<dbReference type="PANTHER" id="PTHR10039">
    <property type="entry name" value="AMELOGENIN"/>
    <property type="match status" value="1"/>
</dbReference>
<comment type="caution">
    <text evidence="4">The sequence shown here is derived from an EMBL/GenBank/DDBJ whole genome shotgun (WGS) entry which is preliminary data.</text>
</comment>
<dbReference type="OMA" id="IFMTAGR"/>
<dbReference type="STRING" id="1284197.S8BCZ0"/>
<evidence type="ECO:0000256" key="1">
    <source>
        <dbReference type="ARBA" id="ARBA00022737"/>
    </source>
</evidence>
<protein>
    <submittedName>
        <fullName evidence="4">Uncharacterized protein</fullName>
    </submittedName>
</protein>